<dbReference type="AlphaFoldDB" id="A0A507ED78"/>
<feature type="active site" description="Proton donor" evidence="3">
    <location>
        <position position="666"/>
    </location>
</feature>
<reference evidence="10 11" key="1">
    <citation type="journal article" date="2019" name="Sci. Rep.">
        <title>Comparative genomics of chytrid fungi reveal insights into the obligate biotrophic and pathogenic lifestyle of Synchytrium endobioticum.</title>
        <authorList>
            <person name="van de Vossenberg B.T.L.H."/>
            <person name="Warris S."/>
            <person name="Nguyen H.D.T."/>
            <person name="van Gent-Pelzer M.P.E."/>
            <person name="Joly D.L."/>
            <person name="van de Geest H.C."/>
            <person name="Bonants P.J.M."/>
            <person name="Smith D.S."/>
            <person name="Levesque C.A."/>
            <person name="van der Lee T.A.J."/>
        </authorList>
    </citation>
    <scope>NUCLEOTIDE SEQUENCE [LARGE SCALE GENOMIC DNA]</scope>
    <source>
        <strain evidence="10 11">CBS 809.83</strain>
    </source>
</reference>
<feature type="region of interest" description="Disordered" evidence="7">
    <location>
        <begin position="905"/>
        <end position="940"/>
    </location>
</feature>
<dbReference type="Gene3D" id="1.10.1300.10">
    <property type="entry name" value="3'5'-cyclic nucleotide phosphodiesterase, catalytic domain"/>
    <property type="match status" value="1"/>
</dbReference>
<organism evidence="10 11">
    <name type="scientific">Powellomyces hirtus</name>
    <dbReference type="NCBI Taxonomy" id="109895"/>
    <lineage>
        <taxon>Eukaryota</taxon>
        <taxon>Fungi</taxon>
        <taxon>Fungi incertae sedis</taxon>
        <taxon>Chytridiomycota</taxon>
        <taxon>Chytridiomycota incertae sedis</taxon>
        <taxon>Chytridiomycetes</taxon>
        <taxon>Spizellomycetales</taxon>
        <taxon>Powellomycetaceae</taxon>
        <taxon>Powellomyces</taxon>
    </lineage>
</organism>
<dbReference type="SMART" id="SM00471">
    <property type="entry name" value="HDc"/>
    <property type="match status" value="1"/>
</dbReference>
<keyword evidence="8" id="KW-0472">Membrane</keyword>
<evidence type="ECO:0000256" key="8">
    <source>
        <dbReference type="SAM" id="Phobius"/>
    </source>
</evidence>
<feature type="transmembrane region" description="Helical" evidence="8">
    <location>
        <begin position="320"/>
        <end position="339"/>
    </location>
</feature>
<keyword evidence="1 5" id="KW-0479">Metal-binding</keyword>
<dbReference type="InterPro" id="IPR023174">
    <property type="entry name" value="PDEase_CS"/>
</dbReference>
<comment type="caution">
    <text evidence="10">The sequence shown here is derived from an EMBL/GenBank/DDBJ whole genome shotgun (WGS) entry which is preliminary data.</text>
</comment>
<evidence type="ECO:0000256" key="5">
    <source>
        <dbReference type="PIRSR" id="PIRSR623088-3"/>
    </source>
</evidence>
<feature type="binding site" evidence="5">
    <location>
        <position position="706"/>
    </location>
    <ligand>
        <name>Zn(2+)</name>
        <dbReference type="ChEBI" id="CHEBI:29105"/>
        <label>1</label>
    </ligand>
</feature>
<accession>A0A507ED78</accession>
<dbReference type="InterPro" id="IPR002073">
    <property type="entry name" value="PDEase_catalytic_dom"/>
</dbReference>
<proteinExistence type="inferred from homology"/>
<sequence length="1014" mass="112635">MPSSRGDHSVFTIPLHESSSAPSGRRPSSTSICVAGLTSDGYQFPTPSSLSNRRSSVVSLPSRTSFRSSRRPSDVSDNEQFGIGDSRLQRLSSTASEMEHSMFDMGARSSTEPLNQSKPSGRAAAGTSSSLKIWDVVLKRLRHRQYGAEYTNEQASMDYFNSKLRSQSTGSAQLYPDSGHPSMTPITPGLGGHIMSPTLESFPFGEATLLNVMDAHLSAISNSFSPFTLTFHDPDVESTYERYFLDRTLHMWKKFATISLIITVILQTILVTKYSQPRGMSMPHEDFILVGALGLIPMSMLVLLTFYATKDTLARHIHTISLLLLWILGPVLTCGRYFISSEPEYTSSLTAPIYISELVACVFFFRLRFIHTLFGVCMVAAPIWLLVFGIGLVKHKAEGTLSLQAETDFTFSSIAVGLASLVICFIAYDVERNLRLQYLSDQRFLSINVKLRKQLKGLQKGFESRIADLDSPLEKAIYGLRCLMANPSIGAEHLKTLTMIMSCLSLPNLLAPDLDQQVMRGQVQVDDEQEKWLFTQLARRKNTMGDNNSESGSPERRRPHWIFESTASSSYKRDRSRSSSPASPFINVNVEDYYTPETVPLLVRVNEYNFPIFDFEQATKNKPLLVLSHHLVVQSGLLSRLQLPVDKFLNFMSEIEKGYNPQLTFHNSIHATDVLHCIHYLISLPRLRKCFTDMEVLAFYIAAAIHDYDHPGVNNHFLIATSDPRALLYNDKSVLENHHCASAFKVMRRSGCDFTGAMARKEYMGLREGIVEMVLATDLAQHFSLLAMFKKKVLTSEGFDPISTREDRTLLMQMLMKCSDVSNPTKSWPIYNTWIQRITEEFFSQGDKEKSLGLPISPFCNREGAKSGDPSSSQKSFIEFIVAPLVEAVGEWVELGIIRDGLEGSRERFGGGSSNPNTDRPHSRNLNTITPLSPGAGSTGAFLRRNRSVPGGLAAIGHISPLVDQVPPLPILTSEVHQKRRESWAGSIVSVGEAVVARIGGSRRGSTAGSIDGA</sequence>
<feature type="binding site" evidence="4">
    <location>
        <position position="820"/>
    </location>
    <ligand>
        <name>AMP</name>
        <dbReference type="ChEBI" id="CHEBI:456215"/>
    </ligand>
</feature>
<evidence type="ECO:0000256" key="2">
    <source>
        <dbReference type="ARBA" id="ARBA00022801"/>
    </source>
</evidence>
<evidence type="ECO:0000256" key="7">
    <source>
        <dbReference type="SAM" id="MobiDB-lite"/>
    </source>
</evidence>
<evidence type="ECO:0000256" key="1">
    <source>
        <dbReference type="ARBA" id="ARBA00022723"/>
    </source>
</evidence>
<gene>
    <name evidence="10" type="ORF">PhCBS80983_g01347</name>
</gene>
<feature type="transmembrane region" description="Helical" evidence="8">
    <location>
        <begin position="409"/>
        <end position="428"/>
    </location>
</feature>
<dbReference type="PRINTS" id="PR00387">
    <property type="entry name" value="PDIESTERASE1"/>
</dbReference>
<dbReference type="SUPFAM" id="SSF109604">
    <property type="entry name" value="HD-domain/PDEase-like"/>
    <property type="match status" value="1"/>
</dbReference>
<evidence type="ECO:0000259" key="9">
    <source>
        <dbReference type="PROSITE" id="PS51845"/>
    </source>
</evidence>
<feature type="transmembrane region" description="Helical" evidence="8">
    <location>
        <begin position="372"/>
        <end position="393"/>
    </location>
</feature>
<comment type="similarity">
    <text evidence="6">Belongs to the cyclic nucleotide phosphodiesterase family.</text>
</comment>
<dbReference type="PANTHER" id="PTHR11347">
    <property type="entry name" value="CYCLIC NUCLEOTIDE PHOSPHODIESTERASE"/>
    <property type="match status" value="1"/>
</dbReference>
<keyword evidence="2 6" id="KW-0378">Hydrolase</keyword>
<feature type="compositionally biased region" description="Polar residues" evidence="7">
    <location>
        <begin position="108"/>
        <end position="119"/>
    </location>
</feature>
<feature type="domain" description="PDEase" evidence="9">
    <location>
        <begin position="590"/>
        <end position="916"/>
    </location>
</feature>
<dbReference type="CDD" id="cd00077">
    <property type="entry name" value="HDc"/>
    <property type="match status" value="1"/>
</dbReference>
<feature type="transmembrane region" description="Helical" evidence="8">
    <location>
        <begin position="255"/>
        <end position="275"/>
    </location>
</feature>
<feature type="binding site" evidence="4">
    <location>
        <position position="707"/>
    </location>
    <ligand>
        <name>AMP</name>
        <dbReference type="ChEBI" id="CHEBI:456215"/>
    </ligand>
</feature>
<dbReference type="InterPro" id="IPR023088">
    <property type="entry name" value="PDEase"/>
</dbReference>
<name>A0A507ED78_9FUNG</name>
<keyword evidence="11" id="KW-1185">Reference proteome</keyword>
<feature type="binding site" evidence="5">
    <location>
        <position position="707"/>
    </location>
    <ligand>
        <name>Zn(2+)</name>
        <dbReference type="ChEBI" id="CHEBI:29105"/>
        <label>2</label>
    </ligand>
</feature>
<feature type="region of interest" description="Disordered" evidence="7">
    <location>
        <begin position="1"/>
        <end position="126"/>
    </location>
</feature>
<feature type="binding site" evidence="4">
    <location>
        <begin position="666"/>
        <end position="670"/>
    </location>
    <ligand>
        <name>AMP</name>
        <dbReference type="ChEBI" id="CHEBI:456215"/>
    </ligand>
</feature>
<keyword evidence="8" id="KW-0812">Transmembrane</keyword>
<evidence type="ECO:0000256" key="3">
    <source>
        <dbReference type="PIRSR" id="PIRSR623088-1"/>
    </source>
</evidence>
<dbReference type="EC" id="3.1.4.-" evidence="6"/>
<evidence type="ECO:0000256" key="4">
    <source>
        <dbReference type="PIRSR" id="PIRSR623088-2"/>
    </source>
</evidence>
<feature type="compositionally biased region" description="Low complexity" evidence="7">
    <location>
        <begin position="18"/>
        <end position="31"/>
    </location>
</feature>
<dbReference type="Proteomes" id="UP000318582">
    <property type="component" value="Unassembled WGS sequence"/>
</dbReference>
<comment type="cofactor">
    <cofactor evidence="6">
        <name>a divalent metal cation</name>
        <dbReference type="ChEBI" id="CHEBI:60240"/>
    </cofactor>
    <text evidence="6">Binds 2 divalent metal cations per subunit. Site 1 may preferentially bind zinc ions, while site 2 has a preference for magnesium and/or manganese ions.</text>
</comment>
<dbReference type="GO" id="GO:0007165">
    <property type="term" value="P:signal transduction"/>
    <property type="evidence" value="ECO:0007669"/>
    <property type="project" value="InterPro"/>
</dbReference>
<dbReference type="STRING" id="109895.A0A507ED78"/>
<dbReference type="PROSITE" id="PS51845">
    <property type="entry name" value="PDEASE_I_2"/>
    <property type="match status" value="1"/>
</dbReference>
<feature type="binding site" evidence="5">
    <location>
        <position position="670"/>
    </location>
    <ligand>
        <name>Zn(2+)</name>
        <dbReference type="ChEBI" id="CHEBI:29105"/>
        <label>1</label>
    </ligand>
</feature>
<evidence type="ECO:0000313" key="10">
    <source>
        <dbReference type="EMBL" id="TPX61050.1"/>
    </source>
</evidence>
<keyword evidence="8" id="KW-1133">Transmembrane helix</keyword>
<dbReference type="Pfam" id="PF00233">
    <property type="entry name" value="PDEase_I"/>
    <property type="match status" value="1"/>
</dbReference>
<evidence type="ECO:0000256" key="6">
    <source>
        <dbReference type="RuleBase" id="RU363067"/>
    </source>
</evidence>
<dbReference type="InterPro" id="IPR003607">
    <property type="entry name" value="HD/PDEase_dom"/>
</dbReference>
<feature type="binding site" evidence="5">
    <location>
        <position position="707"/>
    </location>
    <ligand>
        <name>Zn(2+)</name>
        <dbReference type="ChEBI" id="CHEBI:29105"/>
        <label>1</label>
    </ligand>
</feature>
<dbReference type="GO" id="GO:0004114">
    <property type="term" value="F:3',5'-cyclic-nucleotide phosphodiesterase activity"/>
    <property type="evidence" value="ECO:0007669"/>
    <property type="project" value="InterPro"/>
</dbReference>
<feature type="binding site" evidence="4">
    <location>
        <position position="874"/>
    </location>
    <ligand>
        <name>AMP</name>
        <dbReference type="ChEBI" id="CHEBI:456215"/>
    </ligand>
</feature>
<feature type="compositionally biased region" description="Low complexity" evidence="7">
    <location>
        <begin position="45"/>
        <end position="67"/>
    </location>
</feature>
<dbReference type="PROSITE" id="PS00126">
    <property type="entry name" value="PDEASE_I_1"/>
    <property type="match status" value="1"/>
</dbReference>
<evidence type="ECO:0000313" key="11">
    <source>
        <dbReference type="Proteomes" id="UP000318582"/>
    </source>
</evidence>
<feature type="binding site" evidence="5">
    <location>
        <position position="820"/>
    </location>
    <ligand>
        <name>Zn(2+)</name>
        <dbReference type="ChEBI" id="CHEBI:29105"/>
        <label>1</label>
    </ligand>
</feature>
<dbReference type="GO" id="GO:0046872">
    <property type="term" value="F:metal ion binding"/>
    <property type="evidence" value="ECO:0007669"/>
    <property type="project" value="UniProtKB-KW"/>
</dbReference>
<dbReference type="InterPro" id="IPR036971">
    <property type="entry name" value="PDEase_catalytic_dom_sf"/>
</dbReference>
<dbReference type="EMBL" id="QEAQ01000010">
    <property type="protein sequence ID" value="TPX61050.1"/>
    <property type="molecule type" value="Genomic_DNA"/>
</dbReference>
<feature type="transmembrane region" description="Helical" evidence="8">
    <location>
        <begin position="287"/>
        <end position="308"/>
    </location>
</feature>
<protein>
    <recommendedName>
        <fullName evidence="6">Phosphodiesterase</fullName>
        <ecNumber evidence="6">3.1.4.-</ecNumber>
    </recommendedName>
</protein>